<keyword evidence="3" id="KW-1185">Reference proteome</keyword>
<protein>
    <submittedName>
        <fullName evidence="2">Uncharacterized protein</fullName>
    </submittedName>
</protein>
<evidence type="ECO:0000313" key="2">
    <source>
        <dbReference type="EMBL" id="GID73298.1"/>
    </source>
</evidence>
<dbReference type="Proteomes" id="UP000609879">
    <property type="component" value="Unassembled WGS sequence"/>
</dbReference>
<evidence type="ECO:0000256" key="1">
    <source>
        <dbReference type="SAM" id="MobiDB-lite"/>
    </source>
</evidence>
<proteinExistence type="predicted"/>
<feature type="compositionally biased region" description="Basic residues" evidence="1">
    <location>
        <begin position="85"/>
        <end position="94"/>
    </location>
</feature>
<evidence type="ECO:0000313" key="3">
    <source>
        <dbReference type="Proteomes" id="UP000609879"/>
    </source>
</evidence>
<comment type="caution">
    <text evidence="2">The sequence shown here is derived from an EMBL/GenBank/DDBJ whole genome shotgun (WGS) entry which is preliminary data.</text>
</comment>
<name>A0ABQ3XZX2_9ACTN</name>
<sequence length="116" mass="12553">MIITVPRTGLVIAGCDLSTVNTRRSGIRCTATGFASRIELGKFENPFERTKMNKARSRGAGTPQPHLPNQSLPTNPEGGQAMQKPRPRSYRLHGRPAATSECHAVVIMTVTLAVVN</sequence>
<gene>
    <name evidence="2" type="ORF">Ade02nite_19390</name>
</gene>
<organism evidence="2 3">
    <name type="scientific">Paractinoplanes deccanensis</name>
    <dbReference type="NCBI Taxonomy" id="113561"/>
    <lineage>
        <taxon>Bacteria</taxon>
        <taxon>Bacillati</taxon>
        <taxon>Actinomycetota</taxon>
        <taxon>Actinomycetes</taxon>
        <taxon>Micromonosporales</taxon>
        <taxon>Micromonosporaceae</taxon>
        <taxon>Paractinoplanes</taxon>
    </lineage>
</organism>
<feature type="region of interest" description="Disordered" evidence="1">
    <location>
        <begin position="45"/>
        <end position="96"/>
    </location>
</feature>
<accession>A0ABQ3XZX2</accession>
<dbReference type="EMBL" id="BOMI01000033">
    <property type="protein sequence ID" value="GID73298.1"/>
    <property type="molecule type" value="Genomic_DNA"/>
</dbReference>
<reference evidence="2 3" key="1">
    <citation type="submission" date="2021-01" db="EMBL/GenBank/DDBJ databases">
        <title>Whole genome shotgun sequence of Actinoplanes deccanensis NBRC 13994.</title>
        <authorList>
            <person name="Komaki H."/>
            <person name="Tamura T."/>
        </authorList>
    </citation>
    <scope>NUCLEOTIDE SEQUENCE [LARGE SCALE GENOMIC DNA]</scope>
    <source>
        <strain evidence="2 3">NBRC 13994</strain>
    </source>
</reference>